<keyword evidence="5" id="KW-1185">Reference proteome</keyword>
<dbReference type="Gene3D" id="3.80.10.10">
    <property type="entry name" value="Ribonuclease Inhibitor"/>
    <property type="match status" value="1"/>
</dbReference>
<gene>
    <name evidence="4" type="ORF">SAMN05443668_106212</name>
</gene>
<dbReference type="Pfam" id="PF22733">
    <property type="entry name" value="NNH1"/>
    <property type="match status" value="1"/>
</dbReference>
<dbReference type="InterPro" id="IPR007111">
    <property type="entry name" value="NACHT_NTPase"/>
</dbReference>
<dbReference type="EMBL" id="FRCS01000006">
    <property type="protein sequence ID" value="SHN39165.1"/>
    <property type="molecule type" value="Genomic_DNA"/>
</dbReference>
<evidence type="ECO:0000313" key="5">
    <source>
        <dbReference type="Proteomes" id="UP000184440"/>
    </source>
</evidence>
<keyword evidence="1" id="KW-0547">Nucleotide-binding</keyword>
<dbReference type="SUPFAM" id="SSF52058">
    <property type="entry name" value="L domain-like"/>
    <property type="match status" value="1"/>
</dbReference>
<dbReference type="GO" id="GO:0005524">
    <property type="term" value="F:ATP binding"/>
    <property type="evidence" value="ECO:0007669"/>
    <property type="project" value="UniProtKB-KW"/>
</dbReference>
<dbReference type="PANTHER" id="PTHR46844:SF1">
    <property type="entry name" value="SLR5058 PROTEIN"/>
    <property type="match status" value="1"/>
</dbReference>
<proteinExistence type="predicted"/>
<dbReference type="InterPro" id="IPR032675">
    <property type="entry name" value="LRR_dom_sf"/>
</dbReference>
<reference evidence="4 5" key="1">
    <citation type="submission" date="2016-11" db="EMBL/GenBank/DDBJ databases">
        <authorList>
            <person name="Jaros S."/>
            <person name="Januszkiewicz K."/>
            <person name="Wedrychowicz H."/>
        </authorList>
    </citation>
    <scope>NUCLEOTIDE SEQUENCE [LARGE SCALE GENOMIC DNA]</scope>
    <source>
        <strain evidence="4 5">DSM 46144</strain>
    </source>
</reference>
<dbReference type="SUPFAM" id="SSF52540">
    <property type="entry name" value="P-loop containing nucleoside triphosphate hydrolases"/>
    <property type="match status" value="1"/>
</dbReference>
<feature type="domain" description="NACHT" evidence="3">
    <location>
        <begin position="254"/>
        <end position="590"/>
    </location>
</feature>
<dbReference type="PANTHER" id="PTHR46844">
    <property type="entry name" value="SLR5058 PROTEIN"/>
    <property type="match status" value="1"/>
</dbReference>
<dbReference type="Gene3D" id="3.40.50.300">
    <property type="entry name" value="P-loop containing nucleotide triphosphate hydrolases"/>
    <property type="match status" value="1"/>
</dbReference>
<dbReference type="Pfam" id="PF05729">
    <property type="entry name" value="NACHT"/>
    <property type="match status" value="1"/>
</dbReference>
<keyword evidence="2" id="KW-0067">ATP-binding</keyword>
<evidence type="ECO:0000313" key="4">
    <source>
        <dbReference type="EMBL" id="SHN39165.1"/>
    </source>
</evidence>
<accession>A0A1M7R304</accession>
<dbReference type="STRING" id="134849.SAMN05443668_106212"/>
<organism evidence="4 5">
    <name type="scientific">Cryptosporangium aurantiacum</name>
    <dbReference type="NCBI Taxonomy" id="134849"/>
    <lineage>
        <taxon>Bacteria</taxon>
        <taxon>Bacillati</taxon>
        <taxon>Actinomycetota</taxon>
        <taxon>Actinomycetes</taxon>
        <taxon>Cryptosporangiales</taxon>
        <taxon>Cryptosporangiaceae</taxon>
        <taxon>Cryptosporangium</taxon>
    </lineage>
</organism>
<name>A0A1M7R304_9ACTN</name>
<protein>
    <submittedName>
        <fullName evidence="4">NACHT domain-containing protein</fullName>
    </submittedName>
</protein>
<dbReference type="PROSITE" id="PS50837">
    <property type="entry name" value="NACHT"/>
    <property type="match status" value="1"/>
</dbReference>
<dbReference type="AlphaFoldDB" id="A0A1M7R304"/>
<evidence type="ECO:0000256" key="1">
    <source>
        <dbReference type="ARBA" id="ARBA00022741"/>
    </source>
</evidence>
<dbReference type="Proteomes" id="UP000184440">
    <property type="component" value="Unassembled WGS sequence"/>
</dbReference>
<evidence type="ECO:0000259" key="3">
    <source>
        <dbReference type="PROSITE" id="PS50837"/>
    </source>
</evidence>
<evidence type="ECO:0000256" key="2">
    <source>
        <dbReference type="ARBA" id="ARBA00022840"/>
    </source>
</evidence>
<sequence length="1069" mass="118281">MGLSELVNVRFGDDFRRRRFSREVEAMADAVAQRLLPLCRQELSGLDVGERNAALSAVAASFEATDLSDASLFAIDVDAMKLAQRLRAHLPNATESARLSEAGSRFYDVVLDECCACYVELIVHLPPFTARATTEVLGRMSRLAEQVDVALQRLPARTLLAPHGTAHDEEFRLRYLRLVSETLDEMELFGVDIRSYRPRTTLSVAYISLSVTTRVLGRRIDRTRPYDSAQWRAGAAASPRDTTVRVEQALGSATRILVRGDAGSGKSTLLKWLAINSARGTFSGDLAQLNGHTPFLIKLRSYAGRSLPKPEEFLDDLADPLAALMPEGFAHRRLAAGTALVLVDGIDELPADERRRVRDWLRKLVRTFPDSHIVVTSRPAAAADAWLEAEGFGSAFLERISSSDIRTLIRRWHDAVRDADSLPCDPRELPRYEAALLGRLDGSADLRALATIPLLCAMLCALNLDRRTYLPRDRIAIYHAALTLLLDRRDAERQIPSARTLDLGPEDKRQLLRHLAWRLTVNGRSELSRSEAVRRIADKLAALPHLRCDADGALDHLVHRSGVLREPAADRIDFAHRTFQEYLTAEEAADQGDIGLLVQNAHLDLWRDVVVMAAGLANSPLRHELISGLLDRAEVEPRNRRRLRLLAASCLETAPALARELANRVEKCMAELLPARATAEARSLSSVGASLLPRMLVEPQDLSEAAAAATIRTAALINGSEVWPVLERFAADPRHRVQSELISVWEYFDPDEYADRILADAPLLNGSVTILNPTLLTALTRLRRLTELHVRLHDVTDLESLAGLPHLRGLFIDGDFEDLTALAPHTELESVLVGTKRRLDPEPLTRLPKLSRLFYYPGHVADLEFIRSMALTVFAVSETREVTDLSALGTQQRLTSLYLYGYADNVDLSAIRELSALRSLELGRTGTGSELNAVLRPRIAQLAALAPALNSLGFLCLSIASELPELARFKELDSLSIRSCDVSDYSPLSKVPSLTRLEVAPTGGDLSFLAGLRSLDRLAELTILSSPDDAWKVDLSPLGNRPLTVRLYRDLHRVVGVGKGVRVKWIDIE</sequence>
<dbReference type="InterPro" id="IPR054547">
    <property type="entry name" value="NNH1"/>
</dbReference>
<dbReference type="InterPro" id="IPR027417">
    <property type="entry name" value="P-loop_NTPase"/>
</dbReference>